<accession>A0A067TB77</accession>
<protein>
    <submittedName>
        <fullName evidence="2">Uncharacterized protein</fullName>
    </submittedName>
</protein>
<evidence type="ECO:0000313" key="3">
    <source>
        <dbReference type="Proteomes" id="UP000027222"/>
    </source>
</evidence>
<dbReference type="EMBL" id="KL142373">
    <property type="protein sequence ID" value="KDR79607.1"/>
    <property type="molecule type" value="Genomic_DNA"/>
</dbReference>
<feature type="region of interest" description="Disordered" evidence="1">
    <location>
        <begin position="1"/>
        <end position="60"/>
    </location>
</feature>
<proteinExistence type="predicted"/>
<evidence type="ECO:0000256" key="1">
    <source>
        <dbReference type="SAM" id="MobiDB-lite"/>
    </source>
</evidence>
<keyword evidence="3" id="KW-1185">Reference proteome</keyword>
<organism evidence="2 3">
    <name type="scientific">Galerina marginata (strain CBS 339.88)</name>
    <dbReference type="NCBI Taxonomy" id="685588"/>
    <lineage>
        <taxon>Eukaryota</taxon>
        <taxon>Fungi</taxon>
        <taxon>Dikarya</taxon>
        <taxon>Basidiomycota</taxon>
        <taxon>Agaricomycotina</taxon>
        <taxon>Agaricomycetes</taxon>
        <taxon>Agaricomycetidae</taxon>
        <taxon>Agaricales</taxon>
        <taxon>Agaricineae</taxon>
        <taxon>Strophariaceae</taxon>
        <taxon>Galerina</taxon>
    </lineage>
</organism>
<dbReference type="HOGENOM" id="CLU_1332027_0_0_1"/>
<dbReference type="Proteomes" id="UP000027222">
    <property type="component" value="Unassembled WGS sequence"/>
</dbReference>
<sequence length="206" mass="22328">MPTDRTTDPEENLSQGLELSRRRQTRSRKVEANAHKKGTTFVRGRIRQTRSKSEPSSRSIPHGSLVLVLLPEQTEKPPPVPIPISQSQAIDNSCCQPQSGAVIEVKAVAEMQANLSPEKELAPATTVQEPLRHTMLLLGQEKGALSCTIGNESGKWNCKPLTAEKEEKKRGPVQLAHALISQTIAQRVRGGWAAGIAKAAAFCGGR</sequence>
<evidence type="ECO:0000313" key="2">
    <source>
        <dbReference type="EMBL" id="KDR79607.1"/>
    </source>
</evidence>
<reference evidence="3" key="1">
    <citation type="journal article" date="2014" name="Proc. Natl. Acad. Sci. U.S.A.">
        <title>Extensive sampling of basidiomycete genomes demonstrates inadequacy of the white-rot/brown-rot paradigm for wood decay fungi.</title>
        <authorList>
            <person name="Riley R."/>
            <person name="Salamov A.A."/>
            <person name="Brown D.W."/>
            <person name="Nagy L.G."/>
            <person name="Floudas D."/>
            <person name="Held B.W."/>
            <person name="Levasseur A."/>
            <person name="Lombard V."/>
            <person name="Morin E."/>
            <person name="Otillar R."/>
            <person name="Lindquist E.A."/>
            <person name="Sun H."/>
            <person name="LaButti K.M."/>
            <person name="Schmutz J."/>
            <person name="Jabbour D."/>
            <person name="Luo H."/>
            <person name="Baker S.E."/>
            <person name="Pisabarro A.G."/>
            <person name="Walton J.D."/>
            <person name="Blanchette R.A."/>
            <person name="Henrissat B."/>
            <person name="Martin F."/>
            <person name="Cullen D."/>
            <person name="Hibbett D.S."/>
            <person name="Grigoriev I.V."/>
        </authorList>
    </citation>
    <scope>NUCLEOTIDE SEQUENCE [LARGE SCALE GENOMIC DNA]</scope>
    <source>
        <strain evidence="3">CBS 339.88</strain>
    </source>
</reference>
<name>A0A067TB77_GALM3</name>
<gene>
    <name evidence="2" type="ORF">GALMADRAFT_208915</name>
</gene>
<dbReference type="AlphaFoldDB" id="A0A067TB77"/>